<dbReference type="RefSeq" id="XP_026295293.1">
    <property type="nucleotide sequence ID" value="XM_026439508.1"/>
</dbReference>
<keyword evidence="3" id="KW-0862">Zinc</keyword>
<dbReference type="RefSeq" id="XP_026295294.1">
    <property type="nucleotide sequence ID" value="XM_026439509.1"/>
</dbReference>
<dbReference type="SMART" id="SM00184">
    <property type="entry name" value="RING"/>
    <property type="match status" value="2"/>
</dbReference>
<reference evidence="9 10" key="2">
    <citation type="submission" date="2025-04" db="UniProtKB">
        <authorList>
            <consortium name="RefSeq"/>
        </authorList>
    </citation>
    <scope>IDENTIFICATION</scope>
    <source>
        <strain evidence="9 10">DH4</strain>
        <tissue evidence="9 10">Whole body</tissue>
    </source>
</reference>
<proteinExistence type="predicted"/>
<evidence type="ECO:0000256" key="1">
    <source>
        <dbReference type="ARBA" id="ARBA00022723"/>
    </source>
</evidence>
<evidence type="ECO:0000259" key="6">
    <source>
        <dbReference type="PROSITE" id="PS50119"/>
    </source>
</evidence>
<evidence type="ECO:0000256" key="4">
    <source>
        <dbReference type="PROSITE-ProRule" id="PRU00024"/>
    </source>
</evidence>
<dbReference type="InterPro" id="IPR000315">
    <property type="entry name" value="Znf_B-box"/>
</dbReference>
<dbReference type="Pfam" id="PF00097">
    <property type="entry name" value="zf-C3HC4"/>
    <property type="match status" value="1"/>
</dbReference>
<dbReference type="PROSITE" id="PS50119">
    <property type="entry name" value="ZF_BBOX"/>
    <property type="match status" value="1"/>
</dbReference>
<dbReference type="PANTHER" id="PTHR25462">
    <property type="entry name" value="BONUS, ISOFORM C-RELATED"/>
    <property type="match status" value="1"/>
</dbReference>
<keyword evidence="8" id="KW-1185">Reference proteome</keyword>
<evidence type="ECO:0000256" key="3">
    <source>
        <dbReference type="ARBA" id="ARBA00022833"/>
    </source>
</evidence>
<accession>A0A8B8GVL5</accession>
<accession>A0A8B8GWK5</accession>
<dbReference type="PROSITE" id="PS50089">
    <property type="entry name" value="ZF_RING_2"/>
    <property type="match status" value="1"/>
</dbReference>
<dbReference type="EnsemblMetazoa" id="XM_026439509">
    <property type="protein sequence ID" value="XP_026295294"/>
    <property type="gene ID" value="LOC100576502"/>
</dbReference>
<dbReference type="Gene3D" id="3.30.160.60">
    <property type="entry name" value="Classic Zinc Finger"/>
    <property type="match status" value="1"/>
</dbReference>
<evidence type="ECO:0000313" key="8">
    <source>
        <dbReference type="Proteomes" id="UP000005203"/>
    </source>
</evidence>
<dbReference type="SUPFAM" id="SSF57845">
    <property type="entry name" value="B-box zinc-binding domain"/>
    <property type="match status" value="1"/>
</dbReference>
<gene>
    <name evidence="9 10" type="primary">LOC100576502</name>
</gene>
<feature type="domain" description="B box-type" evidence="6">
    <location>
        <begin position="267"/>
        <end position="312"/>
    </location>
</feature>
<dbReference type="InterPro" id="IPR017907">
    <property type="entry name" value="Znf_RING_CS"/>
</dbReference>
<accession>A0A7M7MK71</accession>
<dbReference type="OrthoDB" id="264520at2759"/>
<name>A0A7M7L534_APIME</name>
<evidence type="ECO:0000256" key="2">
    <source>
        <dbReference type="ARBA" id="ARBA00022771"/>
    </source>
</evidence>
<dbReference type="Pfam" id="PF00643">
    <property type="entry name" value="zf-B_box"/>
    <property type="match status" value="1"/>
</dbReference>
<evidence type="ECO:0000313" key="10">
    <source>
        <dbReference type="RefSeq" id="XP_026295294.1"/>
    </source>
</evidence>
<protein>
    <submittedName>
        <fullName evidence="9 10">Tripartite motif-containing protein 45</fullName>
    </submittedName>
</protein>
<dbReference type="InterPro" id="IPR047153">
    <property type="entry name" value="TRIM45/56/19-like"/>
</dbReference>
<dbReference type="InterPro" id="IPR013083">
    <property type="entry name" value="Znf_RING/FYVE/PHD"/>
</dbReference>
<dbReference type="GeneID" id="100576502"/>
<reference evidence="7" key="1">
    <citation type="submission" date="2021-01" db="UniProtKB">
        <authorList>
            <consortium name="EnsemblMetazoa"/>
        </authorList>
    </citation>
    <scope>IDENTIFICATION</scope>
    <source>
        <strain evidence="7">DH4</strain>
    </source>
</reference>
<accession>A0A7M7L534</accession>
<dbReference type="InterPro" id="IPR001841">
    <property type="entry name" value="Znf_RING"/>
</dbReference>
<evidence type="ECO:0000313" key="7">
    <source>
        <dbReference type="EnsemblMetazoa" id="XP_026295293"/>
    </source>
</evidence>
<dbReference type="Gene3D" id="3.30.40.10">
    <property type="entry name" value="Zinc/RING finger domain, C3HC4 (zinc finger)"/>
    <property type="match status" value="1"/>
</dbReference>
<dbReference type="GO" id="GO:0061630">
    <property type="term" value="F:ubiquitin protein ligase activity"/>
    <property type="evidence" value="ECO:0007669"/>
    <property type="project" value="TreeGrafter"/>
</dbReference>
<feature type="domain" description="RING-type" evidence="5">
    <location>
        <begin position="117"/>
        <end position="178"/>
    </location>
</feature>
<dbReference type="CDD" id="cd19756">
    <property type="entry name" value="Bbox2"/>
    <property type="match status" value="1"/>
</dbReference>
<dbReference type="Proteomes" id="UP000005203">
    <property type="component" value="Linkage group LG3"/>
</dbReference>
<keyword evidence="1" id="KW-0479">Metal-binding</keyword>
<evidence type="ECO:0000259" key="5">
    <source>
        <dbReference type="PROSITE" id="PS50089"/>
    </source>
</evidence>
<dbReference type="GO" id="GO:0008270">
    <property type="term" value="F:zinc ion binding"/>
    <property type="evidence" value="ECO:0007669"/>
    <property type="project" value="UniProtKB-KW"/>
</dbReference>
<dbReference type="InterPro" id="IPR018957">
    <property type="entry name" value="Znf_C3HC4_RING-type"/>
</dbReference>
<dbReference type="KEGG" id="ame:100576502"/>
<organism evidence="7">
    <name type="scientific">Apis mellifera</name>
    <name type="common">Honeybee</name>
    <dbReference type="NCBI Taxonomy" id="7460"/>
    <lineage>
        <taxon>Eukaryota</taxon>
        <taxon>Metazoa</taxon>
        <taxon>Ecdysozoa</taxon>
        <taxon>Arthropoda</taxon>
        <taxon>Hexapoda</taxon>
        <taxon>Insecta</taxon>
        <taxon>Pterygota</taxon>
        <taxon>Neoptera</taxon>
        <taxon>Endopterygota</taxon>
        <taxon>Hymenoptera</taxon>
        <taxon>Apocrita</taxon>
        <taxon>Aculeata</taxon>
        <taxon>Apoidea</taxon>
        <taxon>Anthophila</taxon>
        <taxon>Apidae</taxon>
        <taxon>Apis</taxon>
    </lineage>
</organism>
<dbReference type="GO" id="GO:0005634">
    <property type="term" value="C:nucleus"/>
    <property type="evidence" value="ECO:0007669"/>
    <property type="project" value="UniProtKB-ARBA"/>
</dbReference>
<dbReference type="PANTHER" id="PTHR25462:SF291">
    <property type="entry name" value="E3 UBIQUITIN-PROTEIN LIGASE TRIM45"/>
    <property type="match status" value="1"/>
</dbReference>
<sequence length="372" mass="43598">MMFMDFVKCSKYKSIKSCCSDNSSMNDDNESNNFQNKNCMFLEQRNNLQNTNSVINVKSLYSVKNKCYDNYSKLHLSWTNKTNSVQFFELPYDMKISDQDTQDKIFSSLKEDKNFQCPRCNQSMQEPRLLPCLHSICSSCVSELMNISFPKFSKDITIQNFQLETSENNYYETCPLCDFQLPNANSPIPPPHYLLQHRLIMNAIHSKFANKILCDICKDEVVAVVQCSTCLHNFCLDCGIEHQQQITMELKPLKHSLRPLWEATEVRRTILCQEHPTHALHFYCIACQQVSCEECIWSNQHRGHASENAIEAAKKVIWYLTKMLQKAKIFLNMLLTQYDQDAFLNTSEEIKNIFISMNYRYIKYNNFFLVIY</sequence>
<dbReference type="EnsemblMetazoa" id="XM_026439508">
    <property type="protein sequence ID" value="XP_026295293"/>
    <property type="gene ID" value="LOC100576502"/>
</dbReference>
<evidence type="ECO:0000313" key="9">
    <source>
        <dbReference type="RefSeq" id="XP_026295293.1"/>
    </source>
</evidence>
<dbReference type="PROSITE" id="PS00518">
    <property type="entry name" value="ZF_RING_1"/>
    <property type="match status" value="1"/>
</dbReference>
<dbReference type="SUPFAM" id="SSF57850">
    <property type="entry name" value="RING/U-box"/>
    <property type="match status" value="1"/>
</dbReference>
<dbReference type="AlphaFoldDB" id="A0A7M7L534"/>
<keyword evidence="2 4" id="KW-0863">Zinc-finger</keyword>